<gene>
    <name evidence="1" type="ORF">CYFUS_007599</name>
</gene>
<sequence length="81" mass="9155">MNTAESVRWLLATRAAIRAAAGRDAVKFEALSKDSALEREALEKFPDEPFLHQQLQAMLENDRILARNGIFPSDAEVWDEL</sequence>
<dbReference type="Proteomes" id="UP000217257">
    <property type="component" value="Chromosome"/>
</dbReference>
<dbReference type="KEGG" id="cfus:CYFUS_007599"/>
<reference evidence="1 2" key="1">
    <citation type="submission" date="2017-06" db="EMBL/GenBank/DDBJ databases">
        <title>Sequencing and comparative analysis of myxobacterial genomes.</title>
        <authorList>
            <person name="Rupp O."/>
            <person name="Goesmann A."/>
            <person name="Sogaard-Andersen L."/>
        </authorList>
    </citation>
    <scope>NUCLEOTIDE SEQUENCE [LARGE SCALE GENOMIC DNA]</scope>
    <source>
        <strain evidence="1 2">DSM 52655</strain>
    </source>
</reference>
<dbReference type="AlphaFoldDB" id="A0A250JF44"/>
<dbReference type="EMBL" id="CP022098">
    <property type="protein sequence ID" value="ATB42122.1"/>
    <property type="molecule type" value="Genomic_DNA"/>
</dbReference>
<protein>
    <submittedName>
        <fullName evidence="1">Uncharacterized protein</fullName>
    </submittedName>
</protein>
<organism evidence="1 2">
    <name type="scientific">Cystobacter fuscus</name>
    <dbReference type="NCBI Taxonomy" id="43"/>
    <lineage>
        <taxon>Bacteria</taxon>
        <taxon>Pseudomonadati</taxon>
        <taxon>Myxococcota</taxon>
        <taxon>Myxococcia</taxon>
        <taxon>Myxococcales</taxon>
        <taxon>Cystobacterineae</taxon>
        <taxon>Archangiaceae</taxon>
        <taxon>Cystobacter</taxon>
    </lineage>
</organism>
<accession>A0A250JF44</accession>
<dbReference type="RefSeq" id="WP_095989725.1">
    <property type="nucleotide sequence ID" value="NZ_CP022098.1"/>
</dbReference>
<proteinExistence type="predicted"/>
<evidence type="ECO:0000313" key="1">
    <source>
        <dbReference type="EMBL" id="ATB42122.1"/>
    </source>
</evidence>
<evidence type="ECO:0000313" key="2">
    <source>
        <dbReference type="Proteomes" id="UP000217257"/>
    </source>
</evidence>
<name>A0A250JF44_9BACT</name>